<protein>
    <submittedName>
        <fullName evidence="1">Uncharacterized protein</fullName>
    </submittedName>
</protein>
<sequence length="315" mass="35200">MQPGDQQFISFDDYSNTNTAVPTQIHVDLGTPNQKLFGPSGDGTMQEGFPDQKDPNAMKSFWTIEYYQKFFNINTDDVIERLKRSMIPHASENYLLTHIRPNPDLYGPFWVCVTLIFAIGISGNLANYFQYHDSGTYHWKYDFHLVSQAATCIFLYAFLLPLILWGSLLWTRSQTQATDHELIEPSDMTIGLLELLCLYGYSLTIYIPVAFLWTIQIPLLQWTLVIVAAVLSGGVLLKSLLPVIPGQHKPLYIAIILGMHLILAAGFMLYFFHVPASSLTNDIIVSSTTTTTTTTNAPVNVKIPAASNVSAPVKS</sequence>
<dbReference type="EMBL" id="CM056742">
    <property type="protein sequence ID" value="KAJ8679183.1"/>
    <property type="molecule type" value="Genomic_DNA"/>
</dbReference>
<keyword evidence="2" id="KW-1185">Reference proteome</keyword>
<name>A0ACC2P7W0_9HYME</name>
<gene>
    <name evidence="1" type="ORF">QAD02_014970</name>
</gene>
<reference evidence="1" key="1">
    <citation type="submission" date="2023-04" db="EMBL/GenBank/DDBJ databases">
        <title>A chromosome-level genome assembly of the parasitoid wasp Eretmocerus hayati.</title>
        <authorList>
            <person name="Zhong Y."/>
            <person name="Liu S."/>
            <person name="Liu Y."/>
        </authorList>
    </citation>
    <scope>NUCLEOTIDE SEQUENCE</scope>
    <source>
        <strain evidence="1">ZJU_SS_LIU_2023</strain>
    </source>
</reference>
<comment type="caution">
    <text evidence="1">The sequence shown here is derived from an EMBL/GenBank/DDBJ whole genome shotgun (WGS) entry which is preliminary data.</text>
</comment>
<dbReference type="Proteomes" id="UP001239111">
    <property type="component" value="Chromosome 2"/>
</dbReference>
<evidence type="ECO:0000313" key="2">
    <source>
        <dbReference type="Proteomes" id="UP001239111"/>
    </source>
</evidence>
<proteinExistence type="predicted"/>
<evidence type="ECO:0000313" key="1">
    <source>
        <dbReference type="EMBL" id="KAJ8679183.1"/>
    </source>
</evidence>
<organism evidence="1 2">
    <name type="scientific">Eretmocerus hayati</name>
    <dbReference type="NCBI Taxonomy" id="131215"/>
    <lineage>
        <taxon>Eukaryota</taxon>
        <taxon>Metazoa</taxon>
        <taxon>Ecdysozoa</taxon>
        <taxon>Arthropoda</taxon>
        <taxon>Hexapoda</taxon>
        <taxon>Insecta</taxon>
        <taxon>Pterygota</taxon>
        <taxon>Neoptera</taxon>
        <taxon>Endopterygota</taxon>
        <taxon>Hymenoptera</taxon>
        <taxon>Apocrita</taxon>
        <taxon>Proctotrupomorpha</taxon>
        <taxon>Chalcidoidea</taxon>
        <taxon>Aphelinidae</taxon>
        <taxon>Aphelininae</taxon>
        <taxon>Eretmocerus</taxon>
    </lineage>
</organism>
<accession>A0ACC2P7W0</accession>